<evidence type="ECO:0000313" key="3">
    <source>
        <dbReference type="Proteomes" id="UP001328733"/>
    </source>
</evidence>
<accession>A0AAW9QTF3</accession>
<keyword evidence="3" id="KW-1185">Reference proteome</keyword>
<dbReference type="RefSeq" id="WP_332867837.1">
    <property type="nucleotide sequence ID" value="NZ_JBAFSM010000096.1"/>
</dbReference>
<comment type="caution">
    <text evidence="2">The sequence shown here is derived from an EMBL/GenBank/DDBJ whole genome shotgun (WGS) entry which is preliminary data.</text>
</comment>
<evidence type="ECO:0000259" key="1">
    <source>
        <dbReference type="Pfam" id="PF12697"/>
    </source>
</evidence>
<proteinExistence type="predicted"/>
<feature type="domain" description="AB hydrolase-1" evidence="1">
    <location>
        <begin position="18"/>
        <end position="259"/>
    </location>
</feature>
<dbReference type="InterPro" id="IPR050266">
    <property type="entry name" value="AB_hydrolase_sf"/>
</dbReference>
<dbReference type="Gene3D" id="3.40.50.1820">
    <property type="entry name" value="alpha/beta hydrolase"/>
    <property type="match status" value="1"/>
</dbReference>
<dbReference type="PANTHER" id="PTHR43798">
    <property type="entry name" value="MONOACYLGLYCEROL LIPASE"/>
    <property type="match status" value="1"/>
</dbReference>
<dbReference type="EMBL" id="JBAFSM010000096">
    <property type="protein sequence ID" value="MEG3440368.1"/>
    <property type="molecule type" value="Genomic_DNA"/>
</dbReference>
<dbReference type="SUPFAM" id="SSF53474">
    <property type="entry name" value="alpha/beta-Hydrolases"/>
    <property type="match status" value="1"/>
</dbReference>
<dbReference type="InterPro" id="IPR000073">
    <property type="entry name" value="AB_hydrolase_1"/>
</dbReference>
<dbReference type="InterPro" id="IPR029058">
    <property type="entry name" value="AB_hydrolase_fold"/>
</dbReference>
<reference evidence="2 3" key="1">
    <citation type="submission" date="2024-01" db="EMBL/GenBank/DDBJ databases">
        <title>Genomic insights into the taxonomy and metabolism of the cyanobacterium Pannus brasiliensis CCIBt3594.</title>
        <authorList>
            <person name="Machado M."/>
            <person name="Botero N.B."/>
            <person name="Andreote A.P.D."/>
            <person name="Feitosa A.M.T."/>
            <person name="Popin R."/>
            <person name="Sivonen K."/>
            <person name="Fiore M.F."/>
        </authorList>
    </citation>
    <scope>NUCLEOTIDE SEQUENCE [LARGE SCALE GENOMIC DNA]</scope>
    <source>
        <strain evidence="2 3">CCIBt3594</strain>
    </source>
</reference>
<dbReference type="AlphaFoldDB" id="A0AAW9QTF3"/>
<name>A0AAW9QTF3_9CHRO</name>
<dbReference type="GO" id="GO:0016787">
    <property type="term" value="F:hydrolase activity"/>
    <property type="evidence" value="ECO:0007669"/>
    <property type="project" value="UniProtKB-KW"/>
</dbReference>
<protein>
    <submittedName>
        <fullName evidence="2">Alpha/beta hydrolase</fullName>
    </submittedName>
</protein>
<dbReference type="Pfam" id="PF12697">
    <property type="entry name" value="Abhydrolase_6"/>
    <property type="match status" value="1"/>
</dbReference>
<organism evidence="2 3">
    <name type="scientific">Pannus brasiliensis CCIBt3594</name>
    <dbReference type="NCBI Taxonomy" id="1427578"/>
    <lineage>
        <taxon>Bacteria</taxon>
        <taxon>Bacillati</taxon>
        <taxon>Cyanobacteriota</taxon>
        <taxon>Cyanophyceae</taxon>
        <taxon>Oscillatoriophycideae</taxon>
        <taxon>Chroococcales</taxon>
        <taxon>Microcystaceae</taxon>
        <taxon>Pannus</taxon>
    </lineage>
</organism>
<dbReference type="Proteomes" id="UP001328733">
    <property type="component" value="Unassembled WGS sequence"/>
</dbReference>
<gene>
    <name evidence="2" type="ORF">V0288_24790</name>
</gene>
<sequence length="277" mass="31507">MPSPIDLHVEIKGQGYPILCLHGHPGSGRSMSVFTDRLSQRFRTLAPDLRGYGKSRFRGNFQLQEHLDDVILLLDRHEIRDCLVLGWSLGGIIALELILRQPDRFTGLISIASAARPFGDHPPITSLDLAFTGIAGAINSFKPGWRWNIDTFARRSLFRYLFGTHSTTAYHYLARDGVHAYLKTSRSADRALQNALRLGYDRRKDLDKISIPCLFMAGALDRHITSASSHETAKHLPECEWRCYENTAHLFPWEIPDRVTGDIDSWLDRVFLPRLSR</sequence>
<evidence type="ECO:0000313" key="2">
    <source>
        <dbReference type="EMBL" id="MEG3440368.1"/>
    </source>
</evidence>
<keyword evidence="2" id="KW-0378">Hydrolase</keyword>
<dbReference type="PRINTS" id="PR00111">
    <property type="entry name" value="ABHYDROLASE"/>
</dbReference>